<dbReference type="InterPro" id="IPR029058">
    <property type="entry name" value="AB_hydrolase_fold"/>
</dbReference>
<dbReference type="InterPro" id="IPR052897">
    <property type="entry name" value="Sec-Metab_Biosynth_Hydrolase"/>
</dbReference>
<feature type="domain" description="AB hydrolase-1" evidence="1">
    <location>
        <begin position="4"/>
        <end position="217"/>
    </location>
</feature>
<sequence length="228" mass="24882">MRYLFLPGAGGAGWIWHLVVEELHRRGHDAVAVDFAAGGTNGLTEYTRQTVEAAAGSDEVVLASQSMGAFTAALAAQRLPVRGLVFLNAMIPVPGETAGEWWAATGYEDAVRRNDLAAGRDPDTGFDLETYFTHDLTAEQREELSHHEGSEAEEAFSTPCDFEAWPAVPTRVISGRDDRFFPLDFQRRVARERLGLPIDDVDGGHLANLSHPVQVADLVLSPGRTLDR</sequence>
<dbReference type="Proteomes" id="UP001142372">
    <property type="component" value="Unassembled WGS sequence"/>
</dbReference>
<proteinExistence type="predicted"/>
<accession>A0A9W6M087</accession>
<reference evidence="2" key="1">
    <citation type="journal article" date="2014" name="Int. J. Syst. Evol. Microbiol.">
        <title>Complete genome sequence of Corynebacterium casei LMG S-19264T (=DSM 44701T), isolated from a smear-ripened cheese.</title>
        <authorList>
            <consortium name="US DOE Joint Genome Institute (JGI-PGF)"/>
            <person name="Walter F."/>
            <person name="Albersmeier A."/>
            <person name="Kalinowski J."/>
            <person name="Ruckert C."/>
        </authorList>
    </citation>
    <scope>NUCLEOTIDE SEQUENCE</scope>
    <source>
        <strain evidence="2">VKM Ac-1401</strain>
    </source>
</reference>
<name>A0A9W6M087_9MICO</name>
<gene>
    <name evidence="2" type="ORF">GCM10017584_22390</name>
</gene>
<keyword evidence="3" id="KW-1185">Reference proteome</keyword>
<dbReference type="AlphaFoldDB" id="A0A9W6M087"/>
<comment type="caution">
    <text evidence="2">The sequence shown here is derived from an EMBL/GenBank/DDBJ whole genome shotgun (WGS) entry which is preliminary data.</text>
</comment>
<organism evidence="2 3">
    <name type="scientific">Leifsonia poae</name>
    <dbReference type="NCBI Taxonomy" id="110933"/>
    <lineage>
        <taxon>Bacteria</taxon>
        <taxon>Bacillati</taxon>
        <taxon>Actinomycetota</taxon>
        <taxon>Actinomycetes</taxon>
        <taxon>Micrococcales</taxon>
        <taxon>Microbacteriaceae</taxon>
        <taxon>Leifsonia</taxon>
    </lineage>
</organism>
<dbReference type="PANTHER" id="PTHR37017:SF11">
    <property type="entry name" value="ESTERASE_LIPASE_THIOESTERASE DOMAIN-CONTAINING PROTEIN"/>
    <property type="match status" value="1"/>
</dbReference>
<dbReference type="GO" id="GO:0016787">
    <property type="term" value="F:hydrolase activity"/>
    <property type="evidence" value="ECO:0007669"/>
    <property type="project" value="UniProtKB-KW"/>
</dbReference>
<evidence type="ECO:0000313" key="3">
    <source>
        <dbReference type="Proteomes" id="UP001142372"/>
    </source>
</evidence>
<dbReference type="InterPro" id="IPR000073">
    <property type="entry name" value="AB_hydrolase_1"/>
</dbReference>
<evidence type="ECO:0000259" key="1">
    <source>
        <dbReference type="Pfam" id="PF12697"/>
    </source>
</evidence>
<dbReference type="EMBL" id="BSEN01000010">
    <property type="protein sequence ID" value="GLJ76665.1"/>
    <property type="molecule type" value="Genomic_DNA"/>
</dbReference>
<dbReference type="Gene3D" id="3.40.50.1820">
    <property type="entry name" value="alpha/beta hydrolase"/>
    <property type="match status" value="1"/>
</dbReference>
<keyword evidence="2" id="KW-0378">Hydrolase</keyword>
<reference evidence="2" key="2">
    <citation type="submission" date="2023-01" db="EMBL/GenBank/DDBJ databases">
        <authorList>
            <person name="Sun Q."/>
            <person name="Evtushenko L."/>
        </authorList>
    </citation>
    <scope>NUCLEOTIDE SEQUENCE</scope>
    <source>
        <strain evidence="2">VKM Ac-1401</strain>
    </source>
</reference>
<protein>
    <submittedName>
        <fullName evidence="2">Alpha/beta hydrolase</fullName>
    </submittedName>
</protein>
<evidence type="ECO:0000313" key="2">
    <source>
        <dbReference type="EMBL" id="GLJ76665.1"/>
    </source>
</evidence>
<dbReference type="Pfam" id="PF12697">
    <property type="entry name" value="Abhydrolase_6"/>
    <property type="match status" value="1"/>
</dbReference>
<dbReference type="RefSeq" id="WP_271177322.1">
    <property type="nucleotide sequence ID" value="NZ_BAAAJO010000008.1"/>
</dbReference>
<dbReference type="PANTHER" id="PTHR37017">
    <property type="entry name" value="AB HYDROLASE-1 DOMAIN-CONTAINING PROTEIN-RELATED"/>
    <property type="match status" value="1"/>
</dbReference>
<dbReference type="SUPFAM" id="SSF53474">
    <property type="entry name" value="alpha/beta-Hydrolases"/>
    <property type="match status" value="1"/>
</dbReference>